<evidence type="ECO:0000313" key="2">
    <source>
        <dbReference type="Proteomes" id="UP000007718"/>
    </source>
</evidence>
<name>F0RQ88_DEIPM</name>
<keyword evidence="1" id="KW-0614">Plasmid</keyword>
<gene>
    <name evidence="1" type="ordered locus">Deipr_2322</name>
</gene>
<dbReference type="KEGG" id="dpt:Deipr_2322"/>
<geneLocation type="plasmid" evidence="1 2">
    <name>pDEIPR02</name>
</geneLocation>
<dbReference type="EMBL" id="CP002538">
    <property type="protein sequence ID" value="ADY27447.1"/>
    <property type="molecule type" value="Genomic_DNA"/>
</dbReference>
<dbReference type="RefSeq" id="WP_013615801.1">
    <property type="nucleotide sequence ID" value="NC_015162.1"/>
</dbReference>
<protein>
    <submittedName>
        <fullName evidence="1">Uncharacterized protein</fullName>
    </submittedName>
</protein>
<reference evidence="1 2" key="2">
    <citation type="journal article" date="2012" name="Stand. Genomic Sci.">
        <title>Complete genome sequence of the orange-red pigmented, radioresistant Deinococcus proteolyticus type strain (MRP(T)).</title>
        <authorList>
            <person name="Copeland A."/>
            <person name="Zeytun A."/>
            <person name="Yassawong M."/>
            <person name="Nolan M."/>
            <person name="Lucas S."/>
            <person name="Hammon N."/>
            <person name="Deshpande S."/>
            <person name="Cheng J.F."/>
            <person name="Han C."/>
            <person name="Tapia R."/>
            <person name="Goodwin L.A."/>
            <person name="Pitluck S."/>
            <person name="Mavromatis K."/>
            <person name="Liolios K."/>
            <person name="Pagani I."/>
            <person name="Ivanova N."/>
            <person name="Mikhailova N."/>
            <person name="Pati A."/>
            <person name="Chen A."/>
            <person name="Palaniappan K."/>
            <person name="Land M."/>
            <person name="Hauser L."/>
            <person name="Jeffries C.D."/>
            <person name="Brambilla E.M."/>
            <person name="Rohde M."/>
            <person name="Sikorski J."/>
            <person name="Pukall R."/>
            <person name="Goker M."/>
            <person name="Detter J.C."/>
            <person name="Woyke T."/>
            <person name="Bristow J."/>
            <person name="Eisen J.A."/>
            <person name="Markowitz V."/>
            <person name="Hugenholtz P."/>
            <person name="Kyrpides N.C."/>
            <person name="Klenk H.P."/>
            <person name="Lapidus A."/>
        </authorList>
    </citation>
    <scope>NUCLEOTIDE SEQUENCE [LARGE SCALE GENOMIC DNA]</scope>
    <source>
        <strain evidence="2">ATCC 35074 / DSM 20540 / JCM 6276 / NBRC 101906 / NCIMB 13154 / VKM Ac-1939 / CCM 2703 / MRP</strain>
        <plasmid evidence="2">Plasmid pDEIPR02</plasmid>
    </source>
</reference>
<dbReference type="AlphaFoldDB" id="F0RQ88"/>
<reference evidence="2" key="1">
    <citation type="submission" date="2011-02" db="EMBL/GenBank/DDBJ databases">
        <title>The complete sequence of plasmid2 of Deinococcus proteolyticus DSM 20540.</title>
        <authorList>
            <consortium name="US DOE Joint Genome Institute (JGI-PGF)"/>
            <person name="Lucas S."/>
            <person name="Copeland A."/>
            <person name="Lapidus A."/>
            <person name="Bruce D."/>
            <person name="Goodwin L."/>
            <person name="Pitluck S."/>
            <person name="Kyrpides N."/>
            <person name="Mavromatis K."/>
            <person name="Pagani I."/>
            <person name="Ivanova N."/>
            <person name="Ovchinnikova G."/>
            <person name="Zeytun A."/>
            <person name="Detter J.C."/>
            <person name="Han C."/>
            <person name="Land M."/>
            <person name="Hauser L."/>
            <person name="Markowitz V."/>
            <person name="Cheng J.-F."/>
            <person name="Hugenholtz P."/>
            <person name="Woyke T."/>
            <person name="Wu D."/>
            <person name="Pukall R."/>
            <person name="Steenblock K."/>
            <person name="Brambilla E."/>
            <person name="Klenk H.-P."/>
            <person name="Eisen J.A."/>
        </authorList>
    </citation>
    <scope>NUCLEOTIDE SEQUENCE [LARGE SCALE GENOMIC DNA]</scope>
    <source>
        <strain evidence="2">ATCC 35074 / DSM 20540 / JCM 6276 / NBRC 101906 / NCIMB 13154 / VKM Ac-1939 / CCM 2703 / MRP</strain>
        <plasmid evidence="2">Plasmid pDEIPR02</plasmid>
    </source>
</reference>
<keyword evidence="2" id="KW-1185">Reference proteome</keyword>
<accession>F0RQ88</accession>
<organism evidence="1 2">
    <name type="scientific">Deinococcus proteolyticus (strain ATCC 35074 / DSM 20540 / JCM 6276 / NBRC 101906 / NCIMB 13154 / VKM Ac-1939 / CCM 2703 / MRP)</name>
    <dbReference type="NCBI Taxonomy" id="693977"/>
    <lineage>
        <taxon>Bacteria</taxon>
        <taxon>Thermotogati</taxon>
        <taxon>Deinococcota</taxon>
        <taxon>Deinococci</taxon>
        <taxon>Deinococcales</taxon>
        <taxon>Deinococcaceae</taxon>
        <taxon>Deinococcus</taxon>
    </lineage>
</organism>
<sequence length="184" mass="20415">MTIHLYTDQAIREESGVWAALLHCEETGKRKKWYGTLNRTSEAHLRIHAVQEGLNALRGQGRHVTVHAETVPCSCPDHTVTFSGIHVPLNTPLAPLIPPARSVPRGLHVPTDIRGLEITLALSALDGEFWLTQLRSKDAQPLLRLPAFTEGRGGAALAPEGFTVPRAHYRELLLQYRQSTRVLN</sequence>
<proteinExistence type="predicted"/>
<evidence type="ECO:0000313" key="1">
    <source>
        <dbReference type="EMBL" id="ADY27447.1"/>
    </source>
</evidence>
<dbReference type="HOGENOM" id="CLU_1465941_0_0_0"/>
<dbReference type="Proteomes" id="UP000007718">
    <property type="component" value="Plasmid pDEIPR02"/>
</dbReference>